<dbReference type="SUPFAM" id="SSF46689">
    <property type="entry name" value="Homeodomain-like"/>
    <property type="match status" value="1"/>
</dbReference>
<dbReference type="Pfam" id="PF00440">
    <property type="entry name" value="TetR_N"/>
    <property type="match status" value="1"/>
</dbReference>
<evidence type="ECO:0000313" key="4">
    <source>
        <dbReference type="EMBL" id="MFI2474571.1"/>
    </source>
</evidence>
<dbReference type="Proteomes" id="UP001611415">
    <property type="component" value="Unassembled WGS sequence"/>
</dbReference>
<dbReference type="PRINTS" id="PR00455">
    <property type="entry name" value="HTHTETR"/>
</dbReference>
<evidence type="ECO:0000313" key="5">
    <source>
        <dbReference type="Proteomes" id="UP001611415"/>
    </source>
</evidence>
<dbReference type="Gene3D" id="1.10.357.10">
    <property type="entry name" value="Tetracycline Repressor, domain 2"/>
    <property type="match status" value="1"/>
</dbReference>
<dbReference type="PROSITE" id="PS50977">
    <property type="entry name" value="HTH_TETR_2"/>
    <property type="match status" value="1"/>
</dbReference>
<accession>A0ABW7X0G8</accession>
<dbReference type="InterPro" id="IPR009057">
    <property type="entry name" value="Homeodomain-like_sf"/>
</dbReference>
<dbReference type="EMBL" id="JBIRYO010000008">
    <property type="protein sequence ID" value="MFI2474571.1"/>
    <property type="molecule type" value="Genomic_DNA"/>
</dbReference>
<dbReference type="PANTHER" id="PTHR30055">
    <property type="entry name" value="HTH-TYPE TRANSCRIPTIONAL REGULATOR RUTR"/>
    <property type="match status" value="1"/>
</dbReference>
<dbReference type="PANTHER" id="PTHR30055:SF200">
    <property type="entry name" value="HTH-TYPE TRANSCRIPTIONAL REPRESSOR BDCR"/>
    <property type="match status" value="1"/>
</dbReference>
<sequence>MTGDWLADERTELAAQRILDAAARLFADRGVANTQMADIAKAAGCSRATVYRYFENRHAVRLAFVHREARRIGAAVVDEVDGIADPGERIVTAVLTAVRAVRADPLLIAWFRPADAGLAVEIGQSSQVIAALATAFLPDSIAGQRDRARLARWLTRIVVSLLTVPGVDDADERAMLEHFVAPLFTRA</sequence>
<feature type="DNA-binding region" description="H-T-H motif" evidence="2">
    <location>
        <begin position="35"/>
        <end position="54"/>
    </location>
</feature>
<keyword evidence="5" id="KW-1185">Reference proteome</keyword>
<keyword evidence="1 2" id="KW-0238">DNA-binding</keyword>
<evidence type="ECO:0000256" key="1">
    <source>
        <dbReference type="ARBA" id="ARBA00023125"/>
    </source>
</evidence>
<organism evidence="4 5">
    <name type="scientific">Nocardia xishanensis</name>
    <dbReference type="NCBI Taxonomy" id="238964"/>
    <lineage>
        <taxon>Bacteria</taxon>
        <taxon>Bacillati</taxon>
        <taxon>Actinomycetota</taxon>
        <taxon>Actinomycetes</taxon>
        <taxon>Mycobacteriales</taxon>
        <taxon>Nocardiaceae</taxon>
        <taxon>Nocardia</taxon>
    </lineage>
</organism>
<dbReference type="InterPro" id="IPR050109">
    <property type="entry name" value="HTH-type_TetR-like_transc_reg"/>
</dbReference>
<gene>
    <name evidence="4" type="ORF">ACH49W_14440</name>
</gene>
<evidence type="ECO:0000259" key="3">
    <source>
        <dbReference type="PROSITE" id="PS50977"/>
    </source>
</evidence>
<feature type="domain" description="HTH tetR-type" evidence="3">
    <location>
        <begin position="12"/>
        <end position="72"/>
    </location>
</feature>
<name>A0ABW7X0G8_9NOCA</name>
<dbReference type="InterPro" id="IPR001647">
    <property type="entry name" value="HTH_TetR"/>
</dbReference>
<proteinExistence type="predicted"/>
<comment type="caution">
    <text evidence="4">The sequence shown here is derived from an EMBL/GenBank/DDBJ whole genome shotgun (WGS) entry which is preliminary data.</text>
</comment>
<dbReference type="RefSeq" id="WP_357402658.1">
    <property type="nucleotide sequence ID" value="NZ_JBEYCD010000003.1"/>
</dbReference>
<protein>
    <submittedName>
        <fullName evidence="4">TetR/AcrR family transcriptional regulator</fullName>
    </submittedName>
</protein>
<evidence type="ECO:0000256" key="2">
    <source>
        <dbReference type="PROSITE-ProRule" id="PRU00335"/>
    </source>
</evidence>
<reference evidence="4 5" key="1">
    <citation type="submission" date="2024-10" db="EMBL/GenBank/DDBJ databases">
        <title>The Natural Products Discovery Center: Release of the First 8490 Sequenced Strains for Exploring Actinobacteria Biosynthetic Diversity.</title>
        <authorList>
            <person name="Kalkreuter E."/>
            <person name="Kautsar S.A."/>
            <person name="Yang D."/>
            <person name="Bader C.D."/>
            <person name="Teijaro C.N."/>
            <person name="Fluegel L."/>
            <person name="Davis C.M."/>
            <person name="Simpson J.R."/>
            <person name="Lauterbach L."/>
            <person name="Steele A.D."/>
            <person name="Gui C."/>
            <person name="Meng S."/>
            <person name="Li G."/>
            <person name="Viehrig K."/>
            <person name="Ye F."/>
            <person name="Su P."/>
            <person name="Kiefer A.F."/>
            <person name="Nichols A."/>
            <person name="Cepeda A.J."/>
            <person name="Yan W."/>
            <person name="Fan B."/>
            <person name="Jiang Y."/>
            <person name="Adhikari A."/>
            <person name="Zheng C.-J."/>
            <person name="Schuster L."/>
            <person name="Cowan T.M."/>
            <person name="Smanski M.J."/>
            <person name="Chevrette M.G."/>
            <person name="De Carvalho L.P.S."/>
            <person name="Shen B."/>
        </authorList>
    </citation>
    <scope>NUCLEOTIDE SEQUENCE [LARGE SCALE GENOMIC DNA]</scope>
    <source>
        <strain evidence="4 5">NPDC019275</strain>
    </source>
</reference>